<comment type="caution">
    <text evidence="5">The sequence shown here is derived from an EMBL/GenBank/DDBJ whole genome shotgun (WGS) entry which is preliminary data.</text>
</comment>
<dbReference type="Proteomes" id="UP000777440">
    <property type="component" value="Unassembled WGS sequence"/>
</dbReference>
<dbReference type="PRINTS" id="PR00032">
    <property type="entry name" value="HTHARAC"/>
</dbReference>
<evidence type="ECO:0000313" key="5">
    <source>
        <dbReference type="EMBL" id="MBW9110339.1"/>
    </source>
</evidence>
<feature type="domain" description="HTH araC/xylS-type" evidence="4">
    <location>
        <begin position="301"/>
        <end position="399"/>
    </location>
</feature>
<evidence type="ECO:0000313" key="6">
    <source>
        <dbReference type="Proteomes" id="UP000777440"/>
    </source>
</evidence>
<dbReference type="InterPro" id="IPR009057">
    <property type="entry name" value="Homeodomain-like_sf"/>
</dbReference>
<dbReference type="Gene3D" id="1.10.10.60">
    <property type="entry name" value="Homeodomain-like"/>
    <property type="match status" value="2"/>
</dbReference>
<dbReference type="InterPro" id="IPR018060">
    <property type="entry name" value="HTH_AraC"/>
</dbReference>
<dbReference type="PANTHER" id="PTHR43280:SF28">
    <property type="entry name" value="HTH-TYPE TRANSCRIPTIONAL ACTIVATOR RHAS"/>
    <property type="match status" value="1"/>
</dbReference>
<name>A0ABS7I143_9MICO</name>
<organism evidence="5 6">
    <name type="scientific">Microbacterium ureisolvens</name>
    <dbReference type="NCBI Taxonomy" id="2781186"/>
    <lineage>
        <taxon>Bacteria</taxon>
        <taxon>Bacillati</taxon>
        <taxon>Actinomycetota</taxon>
        <taxon>Actinomycetes</taxon>
        <taxon>Micrococcales</taxon>
        <taxon>Microbacteriaceae</taxon>
        <taxon>Microbacterium</taxon>
    </lineage>
</organism>
<protein>
    <submittedName>
        <fullName evidence="5">Helix-turn-helix transcriptional regulator</fullName>
    </submittedName>
</protein>
<evidence type="ECO:0000256" key="2">
    <source>
        <dbReference type="ARBA" id="ARBA00023125"/>
    </source>
</evidence>
<sequence>MMTTGGTDRVGTIVDALAEVLSCPVLVTSNVPEALAAFQEAHCLDPQIQPAFTAAALHEFVQGMPAQVVHEIEEPLGMAVTIARWDDRLLLIGPYTHGQMYPGTAEEVLSRLAIPTAYLSAYKLYRTRYAIVDAEYVHRSASAALRGAGRDDLVGSLQHVKAEGGTIAPSQADAPQSGSFAVIEERYRHEQDFMDAVADGATDRALAALHGLSGMPRISGYLNTPFLGATILRVMARVAAQRGGLPPVTIDAISQEYAQRLHRVGHTSDPHHALGFTSQLVTDFCDAVRRHRQRAYPPLVRRVTDEIDLHLSRQPSTADLAERLGVSTSTLARRFKDATGTTLSGYVAQRRAERAARLLATTAQSVRDIAMFVGYDDANYFVKVFRAEYGMTPTAYRDLHAR</sequence>
<dbReference type="EMBL" id="JAEUAX010000005">
    <property type="protein sequence ID" value="MBW9110339.1"/>
    <property type="molecule type" value="Genomic_DNA"/>
</dbReference>
<keyword evidence="1" id="KW-0805">Transcription regulation</keyword>
<keyword evidence="3" id="KW-0804">Transcription</keyword>
<dbReference type="SMART" id="SM00342">
    <property type="entry name" value="HTH_ARAC"/>
    <property type="match status" value="1"/>
</dbReference>
<accession>A0ABS7I143</accession>
<dbReference type="PANTHER" id="PTHR43280">
    <property type="entry name" value="ARAC-FAMILY TRANSCRIPTIONAL REGULATOR"/>
    <property type="match status" value="1"/>
</dbReference>
<evidence type="ECO:0000256" key="1">
    <source>
        <dbReference type="ARBA" id="ARBA00023015"/>
    </source>
</evidence>
<dbReference type="RefSeq" id="WP_220339669.1">
    <property type="nucleotide sequence ID" value="NZ_JAEUAX010000005.1"/>
</dbReference>
<dbReference type="Pfam" id="PF12833">
    <property type="entry name" value="HTH_18"/>
    <property type="match status" value="1"/>
</dbReference>
<gene>
    <name evidence="5" type="ORF">JNB61_11195</name>
</gene>
<dbReference type="InterPro" id="IPR020449">
    <property type="entry name" value="Tscrpt_reg_AraC-type_HTH"/>
</dbReference>
<reference evidence="5 6" key="1">
    <citation type="journal article" date="2021" name="MBio">
        <title>Poor Competitiveness of Bradyrhizobium in Pigeon Pea Root Colonization in Indian Soils.</title>
        <authorList>
            <person name="Chalasani D."/>
            <person name="Basu A."/>
            <person name="Pullabhotla S.V.S.R.N."/>
            <person name="Jorrin B."/>
            <person name="Neal A.L."/>
            <person name="Poole P.S."/>
            <person name="Podile A.R."/>
            <person name="Tkacz A."/>
        </authorList>
    </citation>
    <scope>NUCLEOTIDE SEQUENCE [LARGE SCALE GENOMIC DNA]</scope>
    <source>
        <strain evidence="5 6">HU12</strain>
    </source>
</reference>
<keyword evidence="2" id="KW-0238">DNA-binding</keyword>
<dbReference type="SUPFAM" id="SSF46689">
    <property type="entry name" value="Homeodomain-like"/>
    <property type="match status" value="2"/>
</dbReference>
<evidence type="ECO:0000259" key="4">
    <source>
        <dbReference type="PROSITE" id="PS01124"/>
    </source>
</evidence>
<dbReference type="PROSITE" id="PS01124">
    <property type="entry name" value="HTH_ARAC_FAMILY_2"/>
    <property type="match status" value="1"/>
</dbReference>
<proteinExistence type="predicted"/>
<evidence type="ECO:0000256" key="3">
    <source>
        <dbReference type="ARBA" id="ARBA00023163"/>
    </source>
</evidence>
<keyword evidence="6" id="KW-1185">Reference proteome</keyword>